<organism evidence="2 3">
    <name type="scientific">Calocera viscosa (strain TUFC12733)</name>
    <dbReference type="NCBI Taxonomy" id="1330018"/>
    <lineage>
        <taxon>Eukaryota</taxon>
        <taxon>Fungi</taxon>
        <taxon>Dikarya</taxon>
        <taxon>Basidiomycota</taxon>
        <taxon>Agaricomycotina</taxon>
        <taxon>Dacrymycetes</taxon>
        <taxon>Dacrymycetales</taxon>
        <taxon>Dacrymycetaceae</taxon>
        <taxon>Calocera</taxon>
    </lineage>
</organism>
<keyword evidence="3" id="KW-1185">Reference proteome</keyword>
<evidence type="ECO:0000313" key="2">
    <source>
        <dbReference type="EMBL" id="KZP00580.1"/>
    </source>
</evidence>
<protein>
    <submittedName>
        <fullName evidence="2">Uncharacterized protein</fullName>
    </submittedName>
</protein>
<evidence type="ECO:0000313" key="3">
    <source>
        <dbReference type="Proteomes" id="UP000076738"/>
    </source>
</evidence>
<dbReference type="Proteomes" id="UP000076738">
    <property type="component" value="Unassembled WGS sequence"/>
</dbReference>
<accession>A0A167R5K5</accession>
<feature type="compositionally biased region" description="Pro residues" evidence="1">
    <location>
        <begin position="234"/>
        <end position="255"/>
    </location>
</feature>
<feature type="region of interest" description="Disordered" evidence="1">
    <location>
        <begin position="224"/>
        <end position="255"/>
    </location>
</feature>
<feature type="compositionally biased region" description="Low complexity" evidence="1">
    <location>
        <begin position="224"/>
        <end position="233"/>
    </location>
</feature>
<dbReference type="AlphaFoldDB" id="A0A167R5K5"/>
<proteinExistence type="predicted"/>
<dbReference type="EMBL" id="KV417269">
    <property type="protein sequence ID" value="KZP00580.1"/>
    <property type="molecule type" value="Genomic_DNA"/>
</dbReference>
<gene>
    <name evidence="2" type="ORF">CALVIDRAFT_280327</name>
</gene>
<name>A0A167R5K5_CALVF</name>
<evidence type="ECO:0000256" key="1">
    <source>
        <dbReference type="SAM" id="MobiDB-lite"/>
    </source>
</evidence>
<reference evidence="2 3" key="1">
    <citation type="journal article" date="2016" name="Mol. Biol. Evol.">
        <title>Comparative Genomics of Early-Diverging Mushroom-Forming Fungi Provides Insights into the Origins of Lignocellulose Decay Capabilities.</title>
        <authorList>
            <person name="Nagy L.G."/>
            <person name="Riley R."/>
            <person name="Tritt A."/>
            <person name="Adam C."/>
            <person name="Daum C."/>
            <person name="Floudas D."/>
            <person name="Sun H."/>
            <person name="Yadav J.S."/>
            <person name="Pangilinan J."/>
            <person name="Larsson K.H."/>
            <person name="Matsuura K."/>
            <person name="Barry K."/>
            <person name="Labutti K."/>
            <person name="Kuo R."/>
            <person name="Ohm R.A."/>
            <person name="Bhattacharya S.S."/>
            <person name="Shirouzu T."/>
            <person name="Yoshinaga Y."/>
            <person name="Martin F.M."/>
            <person name="Grigoriev I.V."/>
            <person name="Hibbett D.S."/>
        </authorList>
    </citation>
    <scope>NUCLEOTIDE SEQUENCE [LARGE SCALE GENOMIC DNA]</scope>
    <source>
        <strain evidence="2 3">TUFC12733</strain>
    </source>
</reference>
<sequence>MISIASEHFSLASPKQALSRGTVLPAPCSSRIAHTACLLRPDARTLFVRTKGGCAIPAGKDPRCAPRVPRAQAARTPAGTRLSGAQIPPAHPCGIRVHPLRRARDLRPCSRRRAGPWVWDTTAPPRHHLAGRSQLDPARWSFAPSGTWAPIRKSTLRHRWRVCEERHSIIRNAQLLCPRLPTEGRRRFGRLYSASGVRHPTTQGPMSIQTMSKKRLAAHIARLAARGASGPLPRSLPPVPARRPPVRPTPAPSPA</sequence>